<comment type="similarity">
    <text evidence="7 10">Belongs to the fluoride channel Fluc/FEX (TC 1.A.43) family.</text>
</comment>
<keyword evidence="2 10" id="KW-1003">Cell membrane</keyword>
<evidence type="ECO:0000256" key="5">
    <source>
        <dbReference type="ARBA" id="ARBA00023136"/>
    </source>
</evidence>
<keyword evidence="5 10" id="KW-0472">Membrane</keyword>
<dbReference type="GO" id="GO:0046872">
    <property type="term" value="F:metal ion binding"/>
    <property type="evidence" value="ECO:0007669"/>
    <property type="project" value="UniProtKB-KW"/>
</dbReference>
<evidence type="ECO:0000256" key="2">
    <source>
        <dbReference type="ARBA" id="ARBA00022475"/>
    </source>
</evidence>
<name>A0A5B0ELH7_9MICC</name>
<feature type="transmembrane region" description="Helical" evidence="10">
    <location>
        <begin position="47"/>
        <end position="64"/>
    </location>
</feature>
<reference evidence="11 12" key="1">
    <citation type="submission" date="2019-07" db="EMBL/GenBank/DDBJ databases">
        <title>Analysis of the biochemical properties, biological activity and biotechnological potential of siderophores and biosurfactants produced by Antarctic psychrotolerant bacteria.</title>
        <authorList>
            <person name="Styczynski M."/>
            <person name="Krucon T."/>
            <person name="Decewicz P."/>
            <person name="Dziewit L."/>
        </authorList>
    </citation>
    <scope>NUCLEOTIDE SEQUENCE [LARGE SCALE GENOMIC DNA]</scope>
    <source>
        <strain evidence="11 12">ANT_H27</strain>
    </source>
</reference>
<comment type="function">
    <text evidence="9 10">Fluoride-specific ion channel. Important for reducing fluoride concentration in the cell, thus reducing its toxicity.</text>
</comment>
<keyword evidence="10" id="KW-0813">Transport</keyword>
<evidence type="ECO:0000313" key="11">
    <source>
        <dbReference type="EMBL" id="KAA0978761.1"/>
    </source>
</evidence>
<evidence type="ECO:0000256" key="7">
    <source>
        <dbReference type="ARBA" id="ARBA00035120"/>
    </source>
</evidence>
<comment type="catalytic activity">
    <reaction evidence="8">
        <text>fluoride(in) = fluoride(out)</text>
        <dbReference type="Rhea" id="RHEA:76159"/>
        <dbReference type="ChEBI" id="CHEBI:17051"/>
    </reaction>
    <physiologicalReaction direction="left-to-right" evidence="8">
        <dbReference type="Rhea" id="RHEA:76160"/>
    </physiologicalReaction>
</comment>
<protein>
    <recommendedName>
        <fullName evidence="10">Fluoride-specific ion channel FluC</fullName>
    </recommendedName>
</protein>
<evidence type="ECO:0000256" key="1">
    <source>
        <dbReference type="ARBA" id="ARBA00004651"/>
    </source>
</evidence>
<feature type="transmembrane region" description="Helical" evidence="10">
    <location>
        <begin position="6"/>
        <end position="26"/>
    </location>
</feature>
<keyword evidence="10" id="KW-0406">Ion transport</keyword>
<dbReference type="HAMAP" id="MF_00454">
    <property type="entry name" value="FluC"/>
    <property type="match status" value="1"/>
</dbReference>
<evidence type="ECO:0000313" key="12">
    <source>
        <dbReference type="Proteomes" id="UP000323856"/>
    </source>
</evidence>
<feature type="transmembrane region" description="Helical" evidence="10">
    <location>
        <begin position="121"/>
        <end position="142"/>
    </location>
</feature>
<dbReference type="PANTHER" id="PTHR28259">
    <property type="entry name" value="FLUORIDE EXPORT PROTEIN 1-RELATED"/>
    <property type="match status" value="1"/>
</dbReference>
<evidence type="ECO:0000256" key="4">
    <source>
        <dbReference type="ARBA" id="ARBA00022989"/>
    </source>
</evidence>
<dbReference type="GO" id="GO:0005886">
    <property type="term" value="C:plasma membrane"/>
    <property type="evidence" value="ECO:0007669"/>
    <property type="project" value="UniProtKB-SubCell"/>
</dbReference>
<feature type="binding site" evidence="10">
    <location>
        <position position="96"/>
    </location>
    <ligand>
        <name>Na(+)</name>
        <dbReference type="ChEBI" id="CHEBI:29101"/>
        <note>structural</note>
    </ligand>
</feature>
<dbReference type="PANTHER" id="PTHR28259:SF1">
    <property type="entry name" value="FLUORIDE EXPORT PROTEIN 1-RELATED"/>
    <property type="match status" value="1"/>
</dbReference>
<dbReference type="Pfam" id="PF02537">
    <property type="entry name" value="CRCB"/>
    <property type="match status" value="1"/>
</dbReference>
<evidence type="ECO:0000256" key="10">
    <source>
        <dbReference type="HAMAP-Rule" id="MF_00454"/>
    </source>
</evidence>
<keyword evidence="6 10" id="KW-0407">Ion channel</keyword>
<feature type="transmembrane region" description="Helical" evidence="10">
    <location>
        <begin position="84"/>
        <end position="109"/>
    </location>
</feature>
<dbReference type="OrthoDB" id="4966646at2"/>
<dbReference type="Proteomes" id="UP000323856">
    <property type="component" value="Unassembled WGS sequence"/>
</dbReference>
<evidence type="ECO:0000256" key="8">
    <source>
        <dbReference type="ARBA" id="ARBA00035585"/>
    </source>
</evidence>
<accession>A0A5B0ELH7</accession>
<dbReference type="AlphaFoldDB" id="A0A5B0ELH7"/>
<comment type="activity regulation">
    <text evidence="10">Na(+) is not transported, but it plays an essential structural role and its presence is essential for fluoride channel function.</text>
</comment>
<organism evidence="11 12">
    <name type="scientific">Paeniglutamicibacter gangotriensis</name>
    <dbReference type="NCBI Taxonomy" id="254787"/>
    <lineage>
        <taxon>Bacteria</taxon>
        <taxon>Bacillati</taxon>
        <taxon>Actinomycetota</taxon>
        <taxon>Actinomycetes</taxon>
        <taxon>Micrococcales</taxon>
        <taxon>Micrococcaceae</taxon>
        <taxon>Paeniglutamicibacter</taxon>
    </lineage>
</organism>
<keyword evidence="4 10" id="KW-1133">Transmembrane helix</keyword>
<evidence type="ECO:0000256" key="6">
    <source>
        <dbReference type="ARBA" id="ARBA00023303"/>
    </source>
</evidence>
<comment type="caution">
    <text evidence="11">The sequence shown here is derived from an EMBL/GenBank/DDBJ whole genome shotgun (WGS) entry which is preliminary data.</text>
</comment>
<dbReference type="GO" id="GO:0062054">
    <property type="term" value="F:fluoride channel activity"/>
    <property type="evidence" value="ECO:0007669"/>
    <property type="project" value="UniProtKB-UniRule"/>
</dbReference>
<evidence type="ECO:0000256" key="3">
    <source>
        <dbReference type="ARBA" id="ARBA00022692"/>
    </source>
</evidence>
<keyword evidence="10" id="KW-0479">Metal-binding</keyword>
<sequence length="143" mass="14428">MNIPPLGVVLAVAVAGAFGAVLRYALDITFNAAAHRRAGSTAPAFPWGILAANTLACLLVGWVASWATARGISMDLATLQESPALVVAVLIIGLGGGLSTMSTFIIGAVSLWRGRHRAKALSYIGLTIGAGLAAGYLGTLLAG</sequence>
<keyword evidence="10" id="KW-0915">Sodium</keyword>
<dbReference type="EMBL" id="VOBL01000004">
    <property type="protein sequence ID" value="KAA0978761.1"/>
    <property type="molecule type" value="Genomic_DNA"/>
</dbReference>
<comment type="subcellular location">
    <subcellularLocation>
        <location evidence="1 10">Cell membrane</location>
        <topology evidence="1 10">Multi-pass membrane protein</topology>
    </subcellularLocation>
</comment>
<evidence type="ECO:0000256" key="9">
    <source>
        <dbReference type="ARBA" id="ARBA00049940"/>
    </source>
</evidence>
<dbReference type="GO" id="GO:0140114">
    <property type="term" value="P:cellular detoxification of fluoride"/>
    <property type="evidence" value="ECO:0007669"/>
    <property type="project" value="UniProtKB-UniRule"/>
</dbReference>
<keyword evidence="3 10" id="KW-0812">Transmembrane</keyword>
<proteinExistence type="inferred from homology"/>
<feature type="binding site" evidence="10">
    <location>
        <position position="99"/>
    </location>
    <ligand>
        <name>Na(+)</name>
        <dbReference type="ChEBI" id="CHEBI:29101"/>
        <note>structural</note>
    </ligand>
</feature>
<dbReference type="InterPro" id="IPR003691">
    <property type="entry name" value="FluC"/>
</dbReference>
<dbReference type="RefSeq" id="WP_007270008.1">
    <property type="nucleotide sequence ID" value="NZ_JBITUG010000006.1"/>
</dbReference>
<gene>
    <name evidence="10" type="primary">fluC</name>
    <name evidence="10" type="synonym">crcB</name>
    <name evidence="11" type="ORF">FQ154_05925</name>
</gene>